<organism evidence="2 3">
    <name type="scientific">Cajanus cajan</name>
    <name type="common">Pigeon pea</name>
    <name type="synonym">Cajanus indicus</name>
    <dbReference type="NCBI Taxonomy" id="3821"/>
    <lineage>
        <taxon>Eukaryota</taxon>
        <taxon>Viridiplantae</taxon>
        <taxon>Streptophyta</taxon>
        <taxon>Embryophyta</taxon>
        <taxon>Tracheophyta</taxon>
        <taxon>Spermatophyta</taxon>
        <taxon>Magnoliopsida</taxon>
        <taxon>eudicotyledons</taxon>
        <taxon>Gunneridae</taxon>
        <taxon>Pentapetalae</taxon>
        <taxon>rosids</taxon>
        <taxon>fabids</taxon>
        <taxon>Fabales</taxon>
        <taxon>Fabaceae</taxon>
        <taxon>Papilionoideae</taxon>
        <taxon>50 kb inversion clade</taxon>
        <taxon>NPAAA clade</taxon>
        <taxon>indigoferoid/millettioid clade</taxon>
        <taxon>Phaseoleae</taxon>
        <taxon>Cajanus</taxon>
    </lineage>
</organism>
<dbReference type="Proteomes" id="UP000075243">
    <property type="component" value="Unassembled WGS sequence"/>
</dbReference>
<evidence type="ECO:0000313" key="3">
    <source>
        <dbReference type="Proteomes" id="UP000075243"/>
    </source>
</evidence>
<evidence type="ECO:0000256" key="1">
    <source>
        <dbReference type="SAM" id="Phobius"/>
    </source>
</evidence>
<keyword evidence="1" id="KW-0472">Membrane</keyword>
<accession>A0A151RGV3</accession>
<name>A0A151RGV3_CAJCA</name>
<protein>
    <recommendedName>
        <fullName evidence="4">RNase H type-1 domain-containing protein</fullName>
    </recommendedName>
</protein>
<sequence length="69" mass="7932">DHGRVTIFSFATNIGYYLVLHAEFWVIYIGINISCIRGLKKFRVETNSLNAVSLFWNGCVLCHPCFCLF</sequence>
<keyword evidence="1" id="KW-0812">Transmembrane</keyword>
<dbReference type="EMBL" id="KQ483758">
    <property type="protein sequence ID" value="KYP41665.1"/>
    <property type="molecule type" value="Genomic_DNA"/>
</dbReference>
<evidence type="ECO:0008006" key="4">
    <source>
        <dbReference type="Google" id="ProtNLM"/>
    </source>
</evidence>
<dbReference type="AlphaFoldDB" id="A0A151RGV3"/>
<feature type="transmembrane region" description="Helical" evidence="1">
    <location>
        <begin position="14"/>
        <end position="33"/>
    </location>
</feature>
<keyword evidence="1" id="KW-1133">Transmembrane helix</keyword>
<proteinExistence type="predicted"/>
<evidence type="ECO:0000313" key="2">
    <source>
        <dbReference type="EMBL" id="KYP41665.1"/>
    </source>
</evidence>
<gene>
    <name evidence="2" type="ORF">KK1_036947</name>
</gene>
<dbReference type="Gramene" id="C.cajan_37123.t">
    <property type="protein sequence ID" value="C.cajan_37123.t.cds1"/>
    <property type="gene ID" value="C.cajan_37123"/>
</dbReference>
<feature type="non-terminal residue" evidence="2">
    <location>
        <position position="1"/>
    </location>
</feature>
<reference evidence="2" key="1">
    <citation type="journal article" date="2012" name="Nat. Biotechnol.">
        <title>Draft genome sequence of pigeonpea (Cajanus cajan), an orphan legume crop of resource-poor farmers.</title>
        <authorList>
            <person name="Varshney R.K."/>
            <person name="Chen W."/>
            <person name="Li Y."/>
            <person name="Bharti A.K."/>
            <person name="Saxena R.K."/>
            <person name="Schlueter J.A."/>
            <person name="Donoghue M.T."/>
            <person name="Azam S."/>
            <person name="Fan G."/>
            <person name="Whaley A.M."/>
            <person name="Farmer A.D."/>
            <person name="Sheridan J."/>
            <person name="Iwata A."/>
            <person name="Tuteja R."/>
            <person name="Penmetsa R.V."/>
            <person name="Wu W."/>
            <person name="Upadhyaya H.D."/>
            <person name="Yang S.P."/>
            <person name="Shah T."/>
            <person name="Saxena K.B."/>
            <person name="Michael T."/>
            <person name="McCombie W.R."/>
            <person name="Yang B."/>
            <person name="Zhang G."/>
            <person name="Yang H."/>
            <person name="Wang J."/>
            <person name="Spillane C."/>
            <person name="Cook D.R."/>
            <person name="May G.D."/>
            <person name="Xu X."/>
            <person name="Jackson S.A."/>
        </authorList>
    </citation>
    <scope>NUCLEOTIDE SEQUENCE [LARGE SCALE GENOMIC DNA]</scope>
</reference>
<keyword evidence="3" id="KW-1185">Reference proteome</keyword>